<dbReference type="Gene3D" id="1.10.760.10">
    <property type="entry name" value="Cytochrome c-like domain"/>
    <property type="match status" value="1"/>
</dbReference>
<reference evidence="7 8" key="1">
    <citation type="submission" date="2016-10" db="EMBL/GenBank/DDBJ databases">
        <authorList>
            <person name="de Groot N.N."/>
        </authorList>
    </citation>
    <scope>NUCLEOTIDE SEQUENCE [LARGE SCALE GENOMIC DNA]</scope>
    <source>
        <strain evidence="7 8">CGMCC 1.6114</strain>
    </source>
</reference>
<accession>A0A1I6TFS2</accession>
<evidence type="ECO:0000256" key="5">
    <source>
        <dbReference type="SAM" id="SignalP"/>
    </source>
</evidence>
<dbReference type="PROSITE" id="PS51007">
    <property type="entry name" value="CYTC"/>
    <property type="match status" value="1"/>
</dbReference>
<evidence type="ECO:0000256" key="4">
    <source>
        <dbReference type="PROSITE-ProRule" id="PRU00433"/>
    </source>
</evidence>
<keyword evidence="3 4" id="KW-0408">Iron</keyword>
<gene>
    <name evidence="7" type="ORF">SAMN04487906_2019</name>
</gene>
<evidence type="ECO:0000256" key="3">
    <source>
        <dbReference type="ARBA" id="ARBA00023004"/>
    </source>
</evidence>
<feature type="domain" description="Cytochrome c" evidence="6">
    <location>
        <begin position="35"/>
        <end position="121"/>
    </location>
</feature>
<feature type="chain" id="PRO_5010322368" description="Cytochrome c domain-containing protein" evidence="5">
    <location>
        <begin position="31"/>
        <end position="124"/>
    </location>
</feature>
<feature type="signal peptide" evidence="5">
    <location>
        <begin position="1"/>
        <end position="30"/>
    </location>
</feature>
<proteinExistence type="predicted"/>
<keyword evidence="5" id="KW-0732">Signal</keyword>
<dbReference type="EMBL" id="FPAG01000005">
    <property type="protein sequence ID" value="SFS87877.1"/>
    <property type="molecule type" value="Genomic_DNA"/>
</dbReference>
<evidence type="ECO:0000259" key="6">
    <source>
        <dbReference type="PROSITE" id="PS51007"/>
    </source>
</evidence>
<dbReference type="InterPro" id="IPR009056">
    <property type="entry name" value="Cyt_c-like_dom"/>
</dbReference>
<dbReference type="Proteomes" id="UP000183209">
    <property type="component" value="Unassembled WGS sequence"/>
</dbReference>
<dbReference type="AlphaFoldDB" id="A0A1I6TFS2"/>
<keyword evidence="1 4" id="KW-0349">Heme</keyword>
<dbReference type="GO" id="GO:0046872">
    <property type="term" value="F:metal ion binding"/>
    <property type="evidence" value="ECO:0007669"/>
    <property type="project" value="UniProtKB-KW"/>
</dbReference>
<dbReference type="SUPFAM" id="SSF46626">
    <property type="entry name" value="Cytochrome c"/>
    <property type="match status" value="1"/>
</dbReference>
<protein>
    <recommendedName>
        <fullName evidence="6">Cytochrome c domain-containing protein</fullName>
    </recommendedName>
</protein>
<evidence type="ECO:0000313" key="7">
    <source>
        <dbReference type="EMBL" id="SFS87877.1"/>
    </source>
</evidence>
<evidence type="ECO:0000313" key="8">
    <source>
        <dbReference type="Proteomes" id="UP000183209"/>
    </source>
</evidence>
<evidence type="ECO:0000256" key="1">
    <source>
        <dbReference type="ARBA" id="ARBA00022617"/>
    </source>
</evidence>
<dbReference type="RefSeq" id="WP_074978589.1">
    <property type="nucleotide sequence ID" value="NZ_FPAG01000005.1"/>
</dbReference>
<dbReference type="GO" id="GO:0020037">
    <property type="term" value="F:heme binding"/>
    <property type="evidence" value="ECO:0007669"/>
    <property type="project" value="InterPro"/>
</dbReference>
<dbReference type="InterPro" id="IPR036909">
    <property type="entry name" value="Cyt_c-like_dom_sf"/>
</dbReference>
<sequence>MKKLTFLSKTTTLLLLSICLSSCSSTDDSAMENTPDEIDGSSITYENTIKGIMTSECTSCHGSTTSQGAPMSLVTYAQVVDAVDNRNLVGRIESNTNPMPQGGKMSQTKIDQIKAWVANGTPEK</sequence>
<dbReference type="GO" id="GO:0009055">
    <property type="term" value="F:electron transfer activity"/>
    <property type="evidence" value="ECO:0007669"/>
    <property type="project" value="InterPro"/>
</dbReference>
<keyword evidence="2 4" id="KW-0479">Metal-binding</keyword>
<evidence type="ECO:0000256" key="2">
    <source>
        <dbReference type="ARBA" id="ARBA00022723"/>
    </source>
</evidence>
<organism evidence="7 8">
    <name type="scientific">Zhouia amylolytica</name>
    <dbReference type="NCBI Taxonomy" id="376730"/>
    <lineage>
        <taxon>Bacteria</taxon>
        <taxon>Pseudomonadati</taxon>
        <taxon>Bacteroidota</taxon>
        <taxon>Flavobacteriia</taxon>
        <taxon>Flavobacteriales</taxon>
        <taxon>Flavobacteriaceae</taxon>
        <taxon>Zhouia</taxon>
    </lineage>
</organism>
<dbReference type="OrthoDB" id="9786191at2"/>
<name>A0A1I6TFS2_9FLAO</name>